<name>A0AAW9R739_9GAMM</name>
<dbReference type="GO" id="GO:0004326">
    <property type="term" value="F:tetrahydrofolylpolyglutamate synthase activity"/>
    <property type="evidence" value="ECO:0007669"/>
    <property type="project" value="UniProtKB-EC"/>
</dbReference>
<accession>A0AAW9R739</accession>
<evidence type="ECO:0000256" key="11">
    <source>
        <dbReference type="ARBA" id="ARBA00022723"/>
    </source>
</evidence>
<dbReference type="EMBL" id="JAZHOG010000002">
    <property type="protein sequence ID" value="MEJ8566822.1"/>
    <property type="molecule type" value="Genomic_DNA"/>
</dbReference>
<evidence type="ECO:0000256" key="21">
    <source>
        <dbReference type="ARBA" id="ARBA00049035"/>
    </source>
</evidence>
<dbReference type="InterPro" id="IPR001645">
    <property type="entry name" value="Folylpolyglutamate_synth"/>
</dbReference>
<dbReference type="Pfam" id="PF02875">
    <property type="entry name" value="Mur_ligase_C"/>
    <property type="match status" value="1"/>
</dbReference>
<evidence type="ECO:0000259" key="25">
    <source>
        <dbReference type="Pfam" id="PF08245"/>
    </source>
</evidence>
<dbReference type="Gene3D" id="3.40.1190.10">
    <property type="entry name" value="Mur-like, catalytic domain"/>
    <property type="match status" value="1"/>
</dbReference>
<evidence type="ECO:0000256" key="9">
    <source>
        <dbReference type="ARBA" id="ARBA00019357"/>
    </source>
</evidence>
<dbReference type="Pfam" id="PF08245">
    <property type="entry name" value="Mur_ligase_M"/>
    <property type="match status" value="1"/>
</dbReference>
<comment type="catalytic activity">
    <reaction evidence="19">
        <text>(6S)-5,6,7,8-tetrahydrofolyl-(gamma-L-Glu)(n) + L-glutamate + ATP = (6S)-5,6,7,8-tetrahydrofolyl-(gamma-L-Glu)(n+1) + ADP + phosphate + H(+)</text>
        <dbReference type="Rhea" id="RHEA:10580"/>
        <dbReference type="Rhea" id="RHEA-COMP:14738"/>
        <dbReference type="Rhea" id="RHEA-COMP:14740"/>
        <dbReference type="ChEBI" id="CHEBI:15378"/>
        <dbReference type="ChEBI" id="CHEBI:29985"/>
        <dbReference type="ChEBI" id="CHEBI:30616"/>
        <dbReference type="ChEBI" id="CHEBI:43474"/>
        <dbReference type="ChEBI" id="CHEBI:141005"/>
        <dbReference type="ChEBI" id="CHEBI:456216"/>
        <dbReference type="EC" id="6.3.2.17"/>
    </reaction>
</comment>
<evidence type="ECO:0000256" key="1">
    <source>
        <dbReference type="ARBA" id="ARBA00001946"/>
    </source>
</evidence>
<proteinExistence type="inferred from homology"/>
<evidence type="ECO:0000256" key="3">
    <source>
        <dbReference type="ARBA" id="ARBA00004799"/>
    </source>
</evidence>
<dbReference type="FunFam" id="3.40.1190.10:FF:000004">
    <property type="entry name" value="Dihydrofolate synthase/folylpolyglutamate synthase"/>
    <property type="match status" value="1"/>
</dbReference>
<keyword evidence="14" id="KW-0460">Magnesium</keyword>
<evidence type="ECO:0000256" key="7">
    <source>
        <dbReference type="ARBA" id="ARBA00013023"/>
    </source>
</evidence>
<keyword evidence="27" id="KW-1185">Reference proteome</keyword>
<evidence type="ECO:0000256" key="8">
    <source>
        <dbReference type="ARBA" id="ARBA00013025"/>
    </source>
</evidence>
<dbReference type="GO" id="GO:0005524">
    <property type="term" value="F:ATP binding"/>
    <property type="evidence" value="ECO:0007669"/>
    <property type="project" value="UniProtKB-KW"/>
</dbReference>
<comment type="pathway">
    <text evidence="4">Cofactor biosynthesis; tetrahydrofolylpolyglutamate biosynthesis.</text>
</comment>
<comment type="similarity">
    <text evidence="5 23">Belongs to the folylpolyglutamate synthase family.</text>
</comment>
<comment type="catalytic activity">
    <reaction evidence="20">
        <text>10-formyltetrahydrofolyl-(gamma-L-Glu)(n) + L-glutamate + ATP = 10-formyltetrahydrofolyl-(gamma-L-Glu)(n+1) + ADP + phosphate + H(+)</text>
        <dbReference type="Rhea" id="RHEA:51904"/>
        <dbReference type="Rhea" id="RHEA-COMP:13088"/>
        <dbReference type="Rhea" id="RHEA-COMP:14300"/>
        <dbReference type="ChEBI" id="CHEBI:15378"/>
        <dbReference type="ChEBI" id="CHEBI:29985"/>
        <dbReference type="ChEBI" id="CHEBI:30616"/>
        <dbReference type="ChEBI" id="CHEBI:43474"/>
        <dbReference type="ChEBI" id="CHEBI:134413"/>
        <dbReference type="ChEBI" id="CHEBI:456216"/>
        <dbReference type="EC" id="6.3.2.17"/>
    </reaction>
</comment>
<evidence type="ECO:0000256" key="10">
    <source>
        <dbReference type="ARBA" id="ARBA00022598"/>
    </source>
</evidence>
<evidence type="ECO:0000256" key="22">
    <source>
        <dbReference type="ARBA" id="ARBA00049161"/>
    </source>
</evidence>
<dbReference type="InterPro" id="IPR004101">
    <property type="entry name" value="Mur_ligase_C"/>
</dbReference>
<gene>
    <name evidence="26" type="primary">folC</name>
    <name evidence="26" type="ORF">V3330_04195</name>
</gene>
<comment type="catalytic activity">
    <reaction evidence="22">
        <text>7,8-dihydropteroate + L-glutamate + ATP = 7,8-dihydrofolate + ADP + phosphate + H(+)</text>
        <dbReference type="Rhea" id="RHEA:23584"/>
        <dbReference type="ChEBI" id="CHEBI:15378"/>
        <dbReference type="ChEBI" id="CHEBI:17839"/>
        <dbReference type="ChEBI" id="CHEBI:29985"/>
        <dbReference type="ChEBI" id="CHEBI:30616"/>
        <dbReference type="ChEBI" id="CHEBI:43474"/>
        <dbReference type="ChEBI" id="CHEBI:57451"/>
        <dbReference type="ChEBI" id="CHEBI:456216"/>
        <dbReference type="EC" id="6.3.2.12"/>
    </reaction>
</comment>
<evidence type="ECO:0000256" key="23">
    <source>
        <dbReference type="PIRNR" id="PIRNR001563"/>
    </source>
</evidence>
<dbReference type="AlphaFoldDB" id="A0AAW9R739"/>
<dbReference type="PIRSF" id="PIRSF001563">
    <property type="entry name" value="Folylpolyglu_synth"/>
    <property type="match status" value="1"/>
</dbReference>
<evidence type="ECO:0000256" key="2">
    <source>
        <dbReference type="ARBA" id="ARBA00002714"/>
    </source>
</evidence>
<keyword evidence="12 23" id="KW-0547">Nucleotide-binding</keyword>
<dbReference type="GO" id="GO:0005737">
    <property type="term" value="C:cytoplasm"/>
    <property type="evidence" value="ECO:0007669"/>
    <property type="project" value="TreeGrafter"/>
</dbReference>
<evidence type="ECO:0000259" key="24">
    <source>
        <dbReference type="Pfam" id="PF02875"/>
    </source>
</evidence>
<feature type="domain" description="Mur ligase C-terminal" evidence="24">
    <location>
        <begin position="288"/>
        <end position="409"/>
    </location>
</feature>
<comment type="cofactor">
    <cofactor evidence="1">
        <name>Mg(2+)</name>
        <dbReference type="ChEBI" id="CHEBI:18420"/>
    </cofactor>
</comment>
<dbReference type="Proteomes" id="UP001359886">
    <property type="component" value="Unassembled WGS sequence"/>
</dbReference>
<comment type="caution">
    <text evidence="26">The sequence shown here is derived from an EMBL/GenBank/DDBJ whole genome shotgun (WGS) entry which is preliminary data.</text>
</comment>
<evidence type="ECO:0000313" key="26">
    <source>
        <dbReference type="EMBL" id="MEJ8566822.1"/>
    </source>
</evidence>
<keyword evidence="15" id="KW-0289">Folate biosynthesis</keyword>
<keyword evidence="10 23" id="KW-0436">Ligase</keyword>
<evidence type="ECO:0000256" key="17">
    <source>
        <dbReference type="ARBA" id="ARBA00030592"/>
    </source>
</evidence>
<evidence type="ECO:0000256" key="5">
    <source>
        <dbReference type="ARBA" id="ARBA00008276"/>
    </source>
</evidence>
<evidence type="ECO:0000256" key="16">
    <source>
        <dbReference type="ARBA" id="ARBA00030048"/>
    </source>
</evidence>
<dbReference type="EC" id="6.3.2.12" evidence="7"/>
<protein>
    <recommendedName>
        <fullName evidence="9">Dihydrofolate synthase/folylpolyglutamate synthase</fullName>
        <ecNumber evidence="7">6.3.2.12</ecNumber>
        <ecNumber evidence="8">6.3.2.17</ecNumber>
    </recommendedName>
    <alternativeName>
        <fullName evidence="18">Folylpoly-gamma-glutamate synthetase-dihydrofolate synthetase</fullName>
    </alternativeName>
    <alternativeName>
        <fullName evidence="16">Folylpolyglutamate synthetase</fullName>
    </alternativeName>
    <alternativeName>
        <fullName evidence="17">Tetrahydrofolylpolyglutamate synthase</fullName>
    </alternativeName>
</protein>
<organism evidence="26 27">
    <name type="scientific">Elongatibacter sediminis</name>
    <dbReference type="NCBI Taxonomy" id="3119006"/>
    <lineage>
        <taxon>Bacteria</taxon>
        <taxon>Pseudomonadati</taxon>
        <taxon>Pseudomonadota</taxon>
        <taxon>Gammaproteobacteria</taxon>
        <taxon>Chromatiales</taxon>
        <taxon>Wenzhouxiangellaceae</taxon>
        <taxon>Elongatibacter</taxon>
    </lineage>
</organism>
<dbReference type="SUPFAM" id="SSF53244">
    <property type="entry name" value="MurD-like peptide ligases, peptide-binding domain"/>
    <property type="match status" value="1"/>
</dbReference>
<sequence>MMPPPDSIVEWLRLLETRHPVAIDLGLERIGEVWDRLGKPRPASRLITVAGTNGKGSTVAFAAALLGAAGYRVGTYTSPHLMRYNERIRIAGTELTDGRLLDAFRQVENARGDIGLTYFEFGTLAAFLALADQGLDHAVLEVGLGGRLDAVNLLDADVSVITPIGLDHQEYLGSDLESIGAEKAGIIRAGRPVVCGESDPPESVLRVAQRLRAPVHRLGREFSITEVGTELRWQGLQTEIRLPRPPLAGAHQVRNLATAMAAVAALESGVLTRGDALARAIAGIQIPGRLQRIREQPEVLVDVGHNPLAAEAVAATLESAGNGRTICVLGMLRDKDAAGVAAGLADRVEIWHCCSLGGERGRSGTDLAGEVAKVTGAGAVTAFDGVRHGLRSALDRAGANDRILVFGSFTTAVEAMEFLEAG</sequence>
<comment type="catalytic activity">
    <reaction evidence="21">
        <text>(6R)-5,10-methylenetetrahydrofolyl-(gamma-L-Glu)(n) + L-glutamate + ATP = (6R)-5,10-methylenetetrahydrofolyl-(gamma-L-Glu)(n+1) + ADP + phosphate + H(+)</text>
        <dbReference type="Rhea" id="RHEA:51912"/>
        <dbReference type="Rhea" id="RHEA-COMP:13257"/>
        <dbReference type="Rhea" id="RHEA-COMP:13258"/>
        <dbReference type="ChEBI" id="CHEBI:15378"/>
        <dbReference type="ChEBI" id="CHEBI:29985"/>
        <dbReference type="ChEBI" id="CHEBI:30616"/>
        <dbReference type="ChEBI" id="CHEBI:43474"/>
        <dbReference type="ChEBI" id="CHEBI:136572"/>
        <dbReference type="ChEBI" id="CHEBI:456216"/>
        <dbReference type="EC" id="6.3.2.17"/>
    </reaction>
</comment>
<comment type="pathway">
    <text evidence="3">Cofactor biosynthesis; tetrahydrofolate biosynthesis; 7,8-dihydrofolate from 2-amino-4-hydroxy-6-hydroxymethyl-7,8-dihydropteridine diphosphate and 4-aminobenzoate: step 2/2.</text>
</comment>
<evidence type="ECO:0000256" key="18">
    <source>
        <dbReference type="ARBA" id="ARBA00032510"/>
    </source>
</evidence>
<dbReference type="InterPro" id="IPR036615">
    <property type="entry name" value="Mur_ligase_C_dom_sf"/>
</dbReference>
<evidence type="ECO:0000256" key="15">
    <source>
        <dbReference type="ARBA" id="ARBA00022909"/>
    </source>
</evidence>
<dbReference type="PANTHER" id="PTHR11136:SF0">
    <property type="entry name" value="DIHYDROFOLATE SYNTHETASE-RELATED"/>
    <property type="match status" value="1"/>
</dbReference>
<evidence type="ECO:0000256" key="19">
    <source>
        <dbReference type="ARBA" id="ARBA00047493"/>
    </source>
</evidence>
<keyword evidence="11" id="KW-0479">Metal-binding</keyword>
<dbReference type="InterPro" id="IPR036565">
    <property type="entry name" value="Mur-like_cat_sf"/>
</dbReference>
<dbReference type="NCBIfam" id="NF008101">
    <property type="entry name" value="PRK10846.1"/>
    <property type="match status" value="1"/>
</dbReference>
<dbReference type="GO" id="GO:0008841">
    <property type="term" value="F:dihydrofolate synthase activity"/>
    <property type="evidence" value="ECO:0007669"/>
    <property type="project" value="UniProtKB-EC"/>
</dbReference>
<evidence type="ECO:0000256" key="14">
    <source>
        <dbReference type="ARBA" id="ARBA00022842"/>
    </source>
</evidence>
<dbReference type="NCBIfam" id="TIGR01499">
    <property type="entry name" value="folC"/>
    <property type="match status" value="1"/>
</dbReference>
<evidence type="ECO:0000256" key="13">
    <source>
        <dbReference type="ARBA" id="ARBA00022840"/>
    </source>
</evidence>
<evidence type="ECO:0000313" key="27">
    <source>
        <dbReference type="Proteomes" id="UP001359886"/>
    </source>
</evidence>
<dbReference type="PANTHER" id="PTHR11136">
    <property type="entry name" value="FOLYLPOLYGLUTAMATE SYNTHASE-RELATED"/>
    <property type="match status" value="1"/>
</dbReference>
<comment type="function">
    <text evidence="2">Functions in two distinct reactions of the de novo folate biosynthetic pathway. Catalyzes the addition of a glutamate residue to dihydropteroate (7,8-dihydropteroate or H2Pte) to form dihydrofolate (7,8-dihydrofolate monoglutamate or H2Pte-Glu). Also catalyzes successive additions of L-glutamate to tetrahydrofolate or 10-formyltetrahydrofolate or 5,10-methylenetetrahydrofolate, leading to folylpolyglutamate derivatives.</text>
</comment>
<evidence type="ECO:0000256" key="4">
    <source>
        <dbReference type="ARBA" id="ARBA00005150"/>
    </source>
</evidence>
<dbReference type="GO" id="GO:0046656">
    <property type="term" value="P:folic acid biosynthetic process"/>
    <property type="evidence" value="ECO:0007669"/>
    <property type="project" value="UniProtKB-KW"/>
</dbReference>
<dbReference type="Gene3D" id="3.90.190.20">
    <property type="entry name" value="Mur ligase, C-terminal domain"/>
    <property type="match status" value="1"/>
</dbReference>
<comment type="subunit">
    <text evidence="6">Monomer.</text>
</comment>
<dbReference type="RefSeq" id="WP_354694142.1">
    <property type="nucleotide sequence ID" value="NZ_JAZHOG010000002.1"/>
</dbReference>
<dbReference type="InterPro" id="IPR013221">
    <property type="entry name" value="Mur_ligase_cen"/>
</dbReference>
<evidence type="ECO:0000256" key="6">
    <source>
        <dbReference type="ARBA" id="ARBA00011245"/>
    </source>
</evidence>
<dbReference type="SUPFAM" id="SSF53623">
    <property type="entry name" value="MurD-like peptide ligases, catalytic domain"/>
    <property type="match status" value="1"/>
</dbReference>
<dbReference type="EC" id="6.3.2.17" evidence="8"/>
<reference evidence="26 27" key="1">
    <citation type="submission" date="2024-02" db="EMBL/GenBank/DDBJ databases">
        <title>A novel Wenzhouxiangellaceae bacterium, isolated from coastal sediments.</title>
        <authorList>
            <person name="Du Z.-J."/>
            <person name="Ye Y.-Q."/>
            <person name="Zhang X.-Y."/>
        </authorList>
    </citation>
    <scope>NUCLEOTIDE SEQUENCE [LARGE SCALE GENOMIC DNA]</scope>
    <source>
        <strain evidence="26 27">CH-27</strain>
    </source>
</reference>
<keyword evidence="13 23" id="KW-0067">ATP-binding</keyword>
<dbReference type="GO" id="GO:0046872">
    <property type="term" value="F:metal ion binding"/>
    <property type="evidence" value="ECO:0007669"/>
    <property type="project" value="UniProtKB-KW"/>
</dbReference>
<evidence type="ECO:0000256" key="20">
    <source>
        <dbReference type="ARBA" id="ARBA00047808"/>
    </source>
</evidence>
<evidence type="ECO:0000256" key="12">
    <source>
        <dbReference type="ARBA" id="ARBA00022741"/>
    </source>
</evidence>
<feature type="domain" description="Mur ligase central" evidence="25">
    <location>
        <begin position="49"/>
        <end position="263"/>
    </location>
</feature>